<evidence type="ECO:0000259" key="1">
    <source>
        <dbReference type="SMART" id="SM00849"/>
    </source>
</evidence>
<evidence type="ECO:0000313" key="3">
    <source>
        <dbReference type="Proteomes" id="UP000050454"/>
    </source>
</evidence>
<dbReference type="SUPFAM" id="SSF56281">
    <property type="entry name" value="Metallo-hydrolase/oxidoreductase"/>
    <property type="match status" value="1"/>
</dbReference>
<dbReference type="PANTHER" id="PTHR42663">
    <property type="entry name" value="HYDROLASE C777.06C-RELATED-RELATED"/>
    <property type="match status" value="1"/>
</dbReference>
<dbReference type="RefSeq" id="WP_055149222.1">
    <property type="nucleotide sequence ID" value="NZ_JXSZ01000010.1"/>
</dbReference>
<dbReference type="PATRIC" id="fig|1605367.3.peg.155"/>
<organism evidence="2 3">
    <name type="scientific">Jiulongibacter sediminis</name>
    <dbReference type="NCBI Taxonomy" id="1605367"/>
    <lineage>
        <taxon>Bacteria</taxon>
        <taxon>Pseudomonadati</taxon>
        <taxon>Bacteroidota</taxon>
        <taxon>Cytophagia</taxon>
        <taxon>Cytophagales</taxon>
        <taxon>Leadbetterellaceae</taxon>
        <taxon>Jiulongibacter</taxon>
    </lineage>
</organism>
<reference evidence="2 3" key="1">
    <citation type="submission" date="2015-07" db="EMBL/GenBank/DDBJ databases">
        <title>The draft genome sequence of Leadbetterella sp. JN14-9.</title>
        <authorList>
            <person name="Liu Y."/>
            <person name="Du J."/>
            <person name="Shao Z."/>
        </authorList>
    </citation>
    <scope>NUCLEOTIDE SEQUENCE [LARGE SCALE GENOMIC DNA]</scope>
    <source>
        <strain evidence="2 3">JN14-9</strain>
    </source>
</reference>
<dbReference type="STRING" id="1605367.AFM12_13790"/>
<keyword evidence="3" id="KW-1185">Reference proteome</keyword>
<dbReference type="AlphaFoldDB" id="A0A0P7BSW8"/>
<dbReference type="PANTHER" id="PTHR42663:SF6">
    <property type="entry name" value="HYDROLASE C777.06C-RELATED"/>
    <property type="match status" value="1"/>
</dbReference>
<dbReference type="CDD" id="cd16279">
    <property type="entry name" value="metallo-hydrolase-like_MBL-fold"/>
    <property type="match status" value="1"/>
</dbReference>
<accession>A0A0P7BSW8</accession>
<dbReference type="OrthoDB" id="9781189at2"/>
<sequence length="254" mass="28833">MKITILGTGTSSGVPVLTCECPVCLSENPKDKRLRVSVIVQHEDSNVLIDSGPDLRQQLLTTGIKSLDAVVYTHEHKDHTAGLDDVRPFNYIHGKKYLNLYGREQVLDQLKREFHYAFQEEAYPGVPLIHTNVIENKPFEIEGLTFQPIEVLHYKLPVFGFRIKDFVYITDANYISEEEKEKVKGCRILVLDALQKQDHISHFTLSQAIELALEIGAEKTYFTHISHKMGLHNEVNSELPAGIELAYDGLSFEI</sequence>
<dbReference type="InterPro" id="IPR001279">
    <property type="entry name" value="Metallo-B-lactamas"/>
</dbReference>
<evidence type="ECO:0000313" key="2">
    <source>
        <dbReference type="EMBL" id="KPM47569.1"/>
    </source>
</evidence>
<protein>
    <recommendedName>
        <fullName evidence="1">Metallo-beta-lactamase domain-containing protein</fullName>
    </recommendedName>
</protein>
<comment type="caution">
    <text evidence="2">The sequence shown here is derived from an EMBL/GenBank/DDBJ whole genome shotgun (WGS) entry which is preliminary data.</text>
</comment>
<gene>
    <name evidence="2" type="ORF">AFM12_13790</name>
</gene>
<dbReference type="SMART" id="SM00849">
    <property type="entry name" value="Lactamase_B"/>
    <property type="match status" value="1"/>
</dbReference>
<dbReference type="Pfam" id="PF12706">
    <property type="entry name" value="Lactamase_B_2"/>
    <property type="match status" value="1"/>
</dbReference>
<dbReference type="EMBL" id="LGTQ01000010">
    <property type="protein sequence ID" value="KPM47569.1"/>
    <property type="molecule type" value="Genomic_DNA"/>
</dbReference>
<feature type="domain" description="Metallo-beta-lactamase" evidence="1">
    <location>
        <begin position="34"/>
        <end position="224"/>
    </location>
</feature>
<dbReference type="InterPro" id="IPR036866">
    <property type="entry name" value="RibonucZ/Hydroxyglut_hydro"/>
</dbReference>
<dbReference type="Gene3D" id="3.60.15.10">
    <property type="entry name" value="Ribonuclease Z/Hydroxyacylglutathione hydrolase-like"/>
    <property type="match status" value="1"/>
</dbReference>
<dbReference type="Proteomes" id="UP000050454">
    <property type="component" value="Unassembled WGS sequence"/>
</dbReference>
<name>A0A0P7BSW8_9BACT</name>
<proteinExistence type="predicted"/>